<dbReference type="SUPFAM" id="SSF53335">
    <property type="entry name" value="S-adenosyl-L-methionine-dependent methyltransferases"/>
    <property type="match status" value="1"/>
</dbReference>
<dbReference type="InterPro" id="IPR029063">
    <property type="entry name" value="SAM-dependent_MTases_sf"/>
</dbReference>
<comment type="caution">
    <text evidence="3">The sequence shown here is derived from an EMBL/GenBank/DDBJ whole genome shotgun (WGS) entry which is preliminary data.</text>
</comment>
<evidence type="ECO:0000256" key="2">
    <source>
        <dbReference type="ARBA" id="ARBA00022679"/>
    </source>
</evidence>
<protein>
    <submittedName>
        <fullName evidence="3">16S rRNA (Guanine(966)-N(2))-methyltransferase RsmD</fullName>
        <ecNumber evidence="3">2.1.1.171</ecNumber>
    </submittedName>
</protein>
<dbReference type="EMBL" id="QPGA01000060">
    <property type="protein sequence ID" value="RDE49073.1"/>
    <property type="molecule type" value="Genomic_DNA"/>
</dbReference>
<dbReference type="InterPro" id="IPR002052">
    <property type="entry name" value="DNA_methylase_N6_adenine_CS"/>
</dbReference>
<organism evidence="3 4">
    <name type="scientific">Candidatus Accumulibacter meliphilus</name>
    <dbReference type="NCBI Taxonomy" id="2211374"/>
    <lineage>
        <taxon>Bacteria</taxon>
        <taxon>Pseudomonadati</taxon>
        <taxon>Pseudomonadota</taxon>
        <taxon>Betaproteobacteria</taxon>
        <taxon>Candidatus Accumulibacter</taxon>
    </lineage>
</organism>
<dbReference type="Proteomes" id="UP000253831">
    <property type="component" value="Unassembled WGS sequence"/>
</dbReference>
<evidence type="ECO:0000313" key="3">
    <source>
        <dbReference type="EMBL" id="RDE49073.1"/>
    </source>
</evidence>
<keyword evidence="1 3" id="KW-0489">Methyltransferase</keyword>
<dbReference type="EC" id="2.1.1.171" evidence="3"/>
<accession>A0A369XG66</accession>
<dbReference type="PROSITE" id="PS00092">
    <property type="entry name" value="N6_MTASE"/>
    <property type="match status" value="1"/>
</dbReference>
<dbReference type="GO" id="GO:0052913">
    <property type="term" value="F:16S rRNA (guanine(966)-N(2))-methyltransferase activity"/>
    <property type="evidence" value="ECO:0007669"/>
    <property type="project" value="UniProtKB-EC"/>
</dbReference>
<proteinExistence type="predicted"/>
<dbReference type="InterPro" id="IPR004398">
    <property type="entry name" value="RNA_MeTrfase_RsmD"/>
</dbReference>
<dbReference type="PIRSF" id="PIRSF004553">
    <property type="entry name" value="CHP00095"/>
    <property type="match status" value="1"/>
</dbReference>
<dbReference type="GO" id="GO:0003676">
    <property type="term" value="F:nucleic acid binding"/>
    <property type="evidence" value="ECO:0007669"/>
    <property type="project" value="InterPro"/>
</dbReference>
<dbReference type="Gene3D" id="3.40.50.150">
    <property type="entry name" value="Vaccinia Virus protein VP39"/>
    <property type="match status" value="1"/>
</dbReference>
<dbReference type="PANTHER" id="PTHR43542:SF1">
    <property type="entry name" value="METHYLTRANSFERASE"/>
    <property type="match status" value="1"/>
</dbReference>
<dbReference type="PANTHER" id="PTHR43542">
    <property type="entry name" value="METHYLTRANSFERASE"/>
    <property type="match status" value="1"/>
</dbReference>
<evidence type="ECO:0000256" key="1">
    <source>
        <dbReference type="ARBA" id="ARBA00022603"/>
    </source>
</evidence>
<name>A0A369XG66_9PROT</name>
<reference evidence="3 4" key="1">
    <citation type="submission" date="2018-05" db="EMBL/GenBank/DDBJ databases">
        <title>Integrated omic analyses show evidence that a Ca. Accumulibacter phosphatis strain performs denitrification under micro-aerobic conditions.</title>
        <authorList>
            <person name="Camejo P.Y."/>
            <person name="Katherine M.D."/>
            <person name="Daniel N.R."/>
        </authorList>
    </citation>
    <scope>NUCLEOTIDE SEQUENCE [LARGE SCALE GENOMIC DNA]</scope>
    <source>
        <strain evidence="3">UW-LDO-IC</strain>
    </source>
</reference>
<sequence>MNTVRIIGGEWRRRLLRFPDSPSLRPTPDRVRETLFNWLGNDLRGLSCLDLFAGSGALGFEAASRGAERVVLVDNSPKVLAALELNARSLGMAGRLEIVRSDAVRFATSSQQRFDVLFLDPPFNAGWIELLAASVPAIVAPDGVIYVEAERLVECCGDWRTVRSGRAGQVFYHLMKRGEADGTE</sequence>
<dbReference type="AlphaFoldDB" id="A0A369XG66"/>
<keyword evidence="2 3" id="KW-0808">Transferase</keyword>
<evidence type="ECO:0000313" key="4">
    <source>
        <dbReference type="Proteomes" id="UP000253831"/>
    </source>
</evidence>
<dbReference type="Pfam" id="PF03602">
    <property type="entry name" value="Cons_hypoth95"/>
    <property type="match status" value="1"/>
</dbReference>
<dbReference type="NCBIfam" id="TIGR00095">
    <property type="entry name" value="16S rRNA (guanine(966)-N(2))-methyltransferase RsmD"/>
    <property type="match status" value="1"/>
</dbReference>
<dbReference type="CDD" id="cd02440">
    <property type="entry name" value="AdoMet_MTases"/>
    <property type="match status" value="1"/>
</dbReference>
<gene>
    <name evidence="3" type="primary">rsmD</name>
    <name evidence="3" type="ORF">DVS81_18750</name>
</gene>